<dbReference type="FunFam" id="1.20.1560.10:FF:000018">
    <property type="entry name" value="ATP-binding cassette subfamily B member 11"/>
    <property type="match status" value="1"/>
</dbReference>
<dbReference type="Gene3D" id="3.40.50.300">
    <property type="entry name" value="P-loop containing nucleotide triphosphate hydrolases"/>
    <property type="match status" value="2"/>
</dbReference>
<feature type="transmembrane region" description="Helical" evidence="20">
    <location>
        <begin position="815"/>
        <end position="832"/>
    </location>
</feature>
<feature type="non-terminal residue" evidence="23">
    <location>
        <position position="1229"/>
    </location>
</feature>
<dbReference type="EMBL" id="VXBC01001498">
    <property type="protein sequence ID" value="NXM11575.1"/>
    <property type="molecule type" value="Genomic_DNA"/>
</dbReference>
<feature type="transmembrane region" description="Helical" evidence="20">
    <location>
        <begin position="251"/>
        <end position="275"/>
    </location>
</feature>
<dbReference type="FunFam" id="3.40.50.300:FF:000302">
    <property type="entry name" value="ATP-binding cassette subfamily B member 5"/>
    <property type="match status" value="1"/>
</dbReference>
<dbReference type="GO" id="GO:0005743">
    <property type="term" value="C:mitochondrial inner membrane"/>
    <property type="evidence" value="ECO:0007669"/>
    <property type="project" value="TreeGrafter"/>
</dbReference>
<dbReference type="EC" id="7.6.2.2" evidence="3"/>
<comment type="function">
    <text evidence="16">Energy-dependent efflux transporter responsible for decreased drug accumulation in multidrug-resistant cells. Specifically present in limbal stem cells, where it plays a key role in corneal development and repair.</text>
</comment>
<evidence type="ECO:0000256" key="11">
    <source>
        <dbReference type="ARBA" id="ARBA00022967"/>
    </source>
</evidence>
<evidence type="ECO:0000259" key="22">
    <source>
        <dbReference type="PROSITE" id="PS50929"/>
    </source>
</evidence>
<feature type="non-terminal residue" evidence="23">
    <location>
        <position position="1"/>
    </location>
</feature>
<keyword evidence="8" id="KW-0547">Nucleotide-binding</keyword>
<keyword evidence="5" id="KW-1003">Cell membrane</keyword>
<dbReference type="FunFam" id="1.20.1560.10:FF:000046">
    <property type="entry name" value="ATP-binding cassette subfamily B member 11"/>
    <property type="match status" value="1"/>
</dbReference>
<dbReference type="GO" id="GO:0015421">
    <property type="term" value="F:ABC-type oligopeptide transporter activity"/>
    <property type="evidence" value="ECO:0007669"/>
    <property type="project" value="TreeGrafter"/>
</dbReference>
<dbReference type="InterPro" id="IPR011527">
    <property type="entry name" value="ABC1_TM_dom"/>
</dbReference>
<comment type="catalytic activity">
    <reaction evidence="15">
        <text>daunorubicin(in) + ATP + H2O = daunorubicin(out) + ADP + phosphate + H(+)</text>
        <dbReference type="Rhea" id="RHEA:33147"/>
        <dbReference type="ChEBI" id="CHEBI:15377"/>
        <dbReference type="ChEBI" id="CHEBI:15378"/>
        <dbReference type="ChEBI" id="CHEBI:30616"/>
        <dbReference type="ChEBI" id="CHEBI:43474"/>
        <dbReference type="ChEBI" id="CHEBI:64677"/>
        <dbReference type="ChEBI" id="CHEBI:456216"/>
        <dbReference type="EC" id="7.6.2.2"/>
    </reaction>
    <physiologicalReaction direction="left-to-right" evidence="15">
        <dbReference type="Rhea" id="RHEA:33148"/>
    </physiologicalReaction>
</comment>
<dbReference type="Pfam" id="PF00664">
    <property type="entry name" value="ABC_membrane"/>
    <property type="match status" value="2"/>
</dbReference>
<protein>
    <recommendedName>
        <fullName evidence="17">ATP-binding cassette sub-family B member 5</fullName>
        <ecNumber evidence="3">7.6.2.2</ecNumber>
    </recommendedName>
    <alternativeName>
        <fullName evidence="19">ABCB5 P-gp</fullName>
    </alternativeName>
    <alternativeName>
        <fullName evidence="18">p-glycoprotein ABCB5</fullName>
    </alternativeName>
</protein>
<comment type="subcellular location">
    <subcellularLocation>
        <location evidence="1">Cell membrane</location>
        <topology evidence="1">Multi-pass membrane protein</topology>
    </subcellularLocation>
</comment>
<keyword evidence="7" id="KW-0677">Repeat</keyword>
<evidence type="ECO:0000256" key="18">
    <source>
        <dbReference type="ARBA" id="ARBA00079340"/>
    </source>
</evidence>
<dbReference type="CDD" id="cd18578">
    <property type="entry name" value="ABC_6TM_Pgp_ABCB1_D2_like"/>
    <property type="match status" value="1"/>
</dbReference>
<dbReference type="GO" id="GO:0090374">
    <property type="term" value="P:oligopeptide export from mitochondrion"/>
    <property type="evidence" value="ECO:0007669"/>
    <property type="project" value="TreeGrafter"/>
</dbReference>
<feature type="transmembrane region" description="Helical" evidence="20">
    <location>
        <begin position="709"/>
        <end position="733"/>
    </location>
</feature>
<evidence type="ECO:0000256" key="19">
    <source>
        <dbReference type="ARBA" id="ARBA00080433"/>
    </source>
</evidence>
<evidence type="ECO:0000256" key="5">
    <source>
        <dbReference type="ARBA" id="ARBA00022475"/>
    </source>
</evidence>
<dbReference type="PANTHER" id="PTHR43394:SF20">
    <property type="entry name" value="ATP BINDING CASSETTE SUBFAMILY B MEMBER 5"/>
    <property type="match status" value="1"/>
</dbReference>
<feature type="domain" description="ABC transporter" evidence="21">
    <location>
        <begin position="351"/>
        <end position="587"/>
    </location>
</feature>
<accession>A0A7L0Y860</accession>
<dbReference type="InterPro" id="IPR017871">
    <property type="entry name" value="ABC_transporter-like_CS"/>
</dbReference>
<dbReference type="GO" id="GO:0030154">
    <property type="term" value="P:cell differentiation"/>
    <property type="evidence" value="ECO:0007669"/>
    <property type="project" value="UniProtKB-KW"/>
</dbReference>
<dbReference type="InterPro" id="IPR027417">
    <property type="entry name" value="P-loop_NTPase"/>
</dbReference>
<feature type="transmembrane region" description="Helical" evidence="20">
    <location>
        <begin position="9"/>
        <end position="33"/>
    </location>
</feature>
<evidence type="ECO:0000256" key="4">
    <source>
        <dbReference type="ARBA" id="ARBA00022448"/>
    </source>
</evidence>
<keyword evidence="4" id="KW-0813">Transport</keyword>
<evidence type="ECO:0000256" key="15">
    <source>
        <dbReference type="ARBA" id="ARBA00051060"/>
    </source>
</evidence>
<dbReference type="PROSITE" id="PS50893">
    <property type="entry name" value="ABC_TRANSPORTER_2"/>
    <property type="match status" value="2"/>
</dbReference>
<dbReference type="CDD" id="cd18577">
    <property type="entry name" value="ABC_6TM_Pgp_ABCB1_D1_like"/>
    <property type="match status" value="1"/>
</dbReference>
<evidence type="ECO:0000256" key="6">
    <source>
        <dbReference type="ARBA" id="ARBA00022692"/>
    </source>
</evidence>
<evidence type="ECO:0000256" key="2">
    <source>
        <dbReference type="ARBA" id="ARBA00007577"/>
    </source>
</evidence>
<keyword evidence="13 20" id="KW-0472">Membrane</keyword>
<dbReference type="Proteomes" id="UP000539920">
    <property type="component" value="Unassembled WGS sequence"/>
</dbReference>
<feature type="domain" description="ABC transmembrane type-1" evidence="22">
    <location>
        <begin position="669"/>
        <end position="956"/>
    </location>
</feature>
<evidence type="ECO:0000256" key="14">
    <source>
        <dbReference type="ARBA" id="ARBA00023180"/>
    </source>
</evidence>
<keyword evidence="6 20" id="KW-0812">Transmembrane</keyword>
<evidence type="ECO:0000256" key="9">
    <source>
        <dbReference type="ARBA" id="ARBA00022782"/>
    </source>
</evidence>
<dbReference type="InterPro" id="IPR039421">
    <property type="entry name" value="Type_1_exporter"/>
</dbReference>
<dbReference type="PANTHER" id="PTHR43394">
    <property type="entry name" value="ATP-DEPENDENT PERMEASE MDL1, MITOCHONDRIAL"/>
    <property type="match status" value="1"/>
</dbReference>
<evidence type="ECO:0000259" key="21">
    <source>
        <dbReference type="PROSITE" id="PS50893"/>
    </source>
</evidence>
<evidence type="ECO:0000256" key="8">
    <source>
        <dbReference type="ARBA" id="ARBA00022741"/>
    </source>
</evidence>
<dbReference type="PROSITE" id="PS50929">
    <property type="entry name" value="ABC_TM1F"/>
    <property type="match status" value="2"/>
</dbReference>
<keyword evidence="14" id="KW-0325">Glycoprotein</keyword>
<sequence>FRYADGVDVLLMVVGLVAAAANGTGMPLMIIIFGEMTNSFVLSGVQSNDTSVNSSSCPSDPGVDIEGEMTKFAYYYVGIGFAVLILSIIQVWTFLVTATRQTARIRQKFFFSVLHQEMAWFDTTQIGTLNTRLTDDINTIREGIGDKISIFLQFFSTFVSGLIIGFIYGWKLTLVVMSVSPLLAASAAVWSTLLASLTAKELSAYAKAGAVAEEILTAIRTVVAFNGQQKALEKYDANLEMAKRVGMKKSITTNTCLGLSQFFIFGSYALAFWYGTKLTAEDPHYDIGRVLIVFFSVLVGAFSLGQAAPNLESVANARGAAYEVYKIINKKRLIDSSSKEGYKPDKLIGEIEFRNIHFSYPSRPDVKILKGLNLKVQTGKTIALVGASGCGKSTTVQLLQRFYDPDQGEITLDGQDIRTLNTKWLRENIGIVSQEPVLFATTIAENIRYGREDISDAEIEQAAKEANAFDFISRLPDKFNTMVGERGAQLSGGQKQRIAIARALARNPKILLLDEATSALDTQSESIVQAALDKARAGRTTIVIAHRLSTIRTADTIAGFEKGVVVEQGTHSELMLQKGVYYSLVMQQVRANLFTLFLYFTKFAVDVLGHETAKQQISSIEGFQHFTKTVHCSRPNEHPLSGEFYEESLPAVPYLKILALNKPEWFYVLLGVIAAAVIGAVHPAFAVIFGKIIGAFQERDPEKRSKNTVLLSLIFLLLGVIILAAYIVQGFMFGKSGETLTMRLRSLSFRALLQQEIGWYDDQKNAVGVLLTRLATDASQVKGATGSRLALMTMTVFTLVTAIIIAFVYGWHLTLLILACIPFIVGANAVSARSMSGHAAEDQKALEEAGRISTESVENIRTVASLTKEEAFYERYVACLNHTYRKSLRKAPFYGFTYGIAQCSEYFINAAVFRFGAWLIANCLTNFENVFIVFSSVIFAAMNVGQSSSMAPDYGKARMSAQRIFQLLDRKPLIDSYSEQGEKLSHFEGNIEFRNVHFVYPTRPEVQVLQGLNVKVKKGQTLALVGSSGCGKSTSIQLLERFYDPVEGQVLADGFDIKSLHLQWLRSRLGLVSQEPILFDCSIAENIQYGDNSRVVSQEEIEEAAKAANIHAFIEKLPEKYNTRVGEKGTQLSGGQKQRIAIARALVRNPAVLLLDEATSALDTESEKIVQKALDNARQGRTCIVIAHRLSTVQTADIIVVIQNGRVVEQGTHSQLLAKEGHYYALVNA</sequence>
<comment type="similarity">
    <text evidence="2">Belongs to the ABC transporter superfamily. ABCB family. Multidrug resistance exporter (TC 3.A.1.201) subfamily.</text>
</comment>
<evidence type="ECO:0000256" key="7">
    <source>
        <dbReference type="ARBA" id="ARBA00022737"/>
    </source>
</evidence>
<dbReference type="AlphaFoldDB" id="A0A7L0Y860"/>
<dbReference type="InterPro" id="IPR036640">
    <property type="entry name" value="ABC1_TM_sf"/>
</dbReference>
<keyword evidence="11" id="KW-1278">Translocase</keyword>
<feature type="transmembrane region" description="Helical" evidence="20">
    <location>
        <begin position="73"/>
        <end position="98"/>
    </location>
</feature>
<feature type="transmembrane region" description="Helical" evidence="20">
    <location>
        <begin position="789"/>
        <end position="809"/>
    </location>
</feature>
<proteinExistence type="inferred from homology"/>
<feature type="transmembrane region" description="Helical" evidence="20">
    <location>
        <begin position="287"/>
        <end position="308"/>
    </location>
</feature>
<keyword evidence="10" id="KW-0067">ATP-binding</keyword>
<dbReference type="PROSITE" id="PS00211">
    <property type="entry name" value="ABC_TRANSPORTER_1"/>
    <property type="match status" value="2"/>
</dbReference>
<dbReference type="InterPro" id="IPR003593">
    <property type="entry name" value="AAA+_ATPase"/>
</dbReference>
<evidence type="ECO:0000256" key="13">
    <source>
        <dbReference type="ARBA" id="ARBA00023136"/>
    </source>
</evidence>
<dbReference type="SUPFAM" id="SSF52540">
    <property type="entry name" value="P-loop containing nucleoside triphosphate hydrolases"/>
    <property type="match status" value="2"/>
</dbReference>
<dbReference type="GO" id="GO:0005886">
    <property type="term" value="C:plasma membrane"/>
    <property type="evidence" value="ECO:0007669"/>
    <property type="project" value="UniProtKB-SubCell"/>
</dbReference>
<gene>
    <name evidence="23" type="primary">Abcb1_0</name>
    <name evidence="23" type="ORF">PLONIG_R12284</name>
</gene>
<comment type="caution">
    <text evidence="23">The sequence shown here is derived from an EMBL/GenBank/DDBJ whole genome shotgun (WGS) entry which is preliminary data.</text>
</comment>
<dbReference type="CDD" id="cd03249">
    <property type="entry name" value="ABC_MTABC3_MDL1_MDL2"/>
    <property type="match status" value="2"/>
</dbReference>
<feature type="transmembrane region" description="Helical" evidence="20">
    <location>
        <begin position="150"/>
        <end position="168"/>
    </location>
</feature>
<keyword evidence="12 20" id="KW-1133">Transmembrane helix</keyword>
<dbReference type="InterPro" id="IPR003439">
    <property type="entry name" value="ABC_transporter-like_ATP-bd"/>
</dbReference>
<organism evidence="23 24">
    <name type="scientific">Ploceus nigricollis</name>
    <dbReference type="NCBI Taxonomy" id="441696"/>
    <lineage>
        <taxon>Eukaryota</taxon>
        <taxon>Metazoa</taxon>
        <taxon>Chordata</taxon>
        <taxon>Craniata</taxon>
        <taxon>Vertebrata</taxon>
        <taxon>Euteleostomi</taxon>
        <taxon>Archelosauria</taxon>
        <taxon>Archosauria</taxon>
        <taxon>Dinosauria</taxon>
        <taxon>Saurischia</taxon>
        <taxon>Theropoda</taxon>
        <taxon>Coelurosauria</taxon>
        <taxon>Aves</taxon>
        <taxon>Neognathae</taxon>
        <taxon>Neoaves</taxon>
        <taxon>Telluraves</taxon>
        <taxon>Australaves</taxon>
        <taxon>Passeriformes</taxon>
        <taxon>Passeroidea</taxon>
        <taxon>Ploceidae</taxon>
        <taxon>Ploceinae</taxon>
        <taxon>Ploceus</taxon>
    </lineage>
</organism>
<keyword evidence="9" id="KW-0221">Differentiation</keyword>
<evidence type="ECO:0000256" key="16">
    <source>
        <dbReference type="ARBA" id="ARBA00059665"/>
    </source>
</evidence>
<dbReference type="Pfam" id="PF00005">
    <property type="entry name" value="ABC_tran"/>
    <property type="match status" value="2"/>
</dbReference>
<name>A0A7L0Y860_9PASE</name>
<evidence type="ECO:0000256" key="10">
    <source>
        <dbReference type="ARBA" id="ARBA00022840"/>
    </source>
</evidence>
<dbReference type="FunFam" id="3.40.50.300:FF:000479">
    <property type="entry name" value="Multidrug resistance protein 1A"/>
    <property type="match status" value="1"/>
</dbReference>
<evidence type="ECO:0000256" key="17">
    <source>
        <dbReference type="ARBA" id="ARBA00074194"/>
    </source>
</evidence>
<dbReference type="GO" id="GO:0008559">
    <property type="term" value="F:ABC-type xenobiotic transporter activity"/>
    <property type="evidence" value="ECO:0007669"/>
    <property type="project" value="UniProtKB-EC"/>
</dbReference>
<evidence type="ECO:0000313" key="23">
    <source>
        <dbReference type="EMBL" id="NXM11575.1"/>
    </source>
</evidence>
<feature type="transmembrane region" description="Helical" evidence="20">
    <location>
        <begin position="665"/>
        <end position="689"/>
    </location>
</feature>
<evidence type="ECO:0000256" key="3">
    <source>
        <dbReference type="ARBA" id="ARBA00012191"/>
    </source>
</evidence>
<feature type="domain" description="ABC transporter" evidence="21">
    <location>
        <begin position="991"/>
        <end position="1229"/>
    </location>
</feature>
<keyword evidence="24" id="KW-1185">Reference proteome</keyword>
<evidence type="ECO:0000256" key="1">
    <source>
        <dbReference type="ARBA" id="ARBA00004651"/>
    </source>
</evidence>
<reference evidence="23 24" key="1">
    <citation type="submission" date="2019-09" db="EMBL/GenBank/DDBJ databases">
        <title>Bird 10,000 Genomes (B10K) Project - Family phase.</title>
        <authorList>
            <person name="Zhang G."/>
        </authorList>
    </citation>
    <scope>NUCLEOTIDE SEQUENCE [LARGE SCALE GENOMIC DNA]</scope>
    <source>
        <strain evidence="23">B10K-DU-001-79</strain>
        <tissue evidence="23">Muscle</tissue>
    </source>
</reference>
<evidence type="ECO:0000256" key="12">
    <source>
        <dbReference type="ARBA" id="ARBA00022989"/>
    </source>
</evidence>
<evidence type="ECO:0000313" key="24">
    <source>
        <dbReference type="Proteomes" id="UP000539920"/>
    </source>
</evidence>
<dbReference type="GO" id="GO:0016887">
    <property type="term" value="F:ATP hydrolysis activity"/>
    <property type="evidence" value="ECO:0007669"/>
    <property type="project" value="InterPro"/>
</dbReference>
<dbReference type="GO" id="GO:0005524">
    <property type="term" value="F:ATP binding"/>
    <property type="evidence" value="ECO:0007669"/>
    <property type="project" value="UniProtKB-KW"/>
</dbReference>
<dbReference type="SMART" id="SM00382">
    <property type="entry name" value="AAA"/>
    <property type="match status" value="2"/>
</dbReference>
<dbReference type="Gene3D" id="1.20.1560.10">
    <property type="entry name" value="ABC transporter type 1, transmembrane domain"/>
    <property type="match status" value="1"/>
</dbReference>
<dbReference type="SUPFAM" id="SSF90123">
    <property type="entry name" value="ABC transporter transmembrane region"/>
    <property type="match status" value="2"/>
</dbReference>
<feature type="transmembrane region" description="Helical" evidence="20">
    <location>
        <begin position="174"/>
        <end position="197"/>
    </location>
</feature>
<feature type="domain" description="ABC transmembrane type-1" evidence="22">
    <location>
        <begin position="13"/>
        <end position="316"/>
    </location>
</feature>
<evidence type="ECO:0000256" key="20">
    <source>
        <dbReference type="SAM" id="Phobius"/>
    </source>
</evidence>